<evidence type="ECO:0000313" key="1">
    <source>
        <dbReference type="EnsemblMetazoa" id="tetur05g09010.1"/>
    </source>
</evidence>
<dbReference type="HOGENOM" id="CLU_1798899_0_0_1"/>
<name>T1K687_TETUR</name>
<evidence type="ECO:0008006" key="3">
    <source>
        <dbReference type="Google" id="ProtNLM"/>
    </source>
</evidence>
<organism evidence="1 2">
    <name type="scientific">Tetranychus urticae</name>
    <name type="common">Two-spotted spider mite</name>
    <dbReference type="NCBI Taxonomy" id="32264"/>
    <lineage>
        <taxon>Eukaryota</taxon>
        <taxon>Metazoa</taxon>
        <taxon>Ecdysozoa</taxon>
        <taxon>Arthropoda</taxon>
        <taxon>Chelicerata</taxon>
        <taxon>Arachnida</taxon>
        <taxon>Acari</taxon>
        <taxon>Acariformes</taxon>
        <taxon>Trombidiformes</taxon>
        <taxon>Prostigmata</taxon>
        <taxon>Eleutherengona</taxon>
        <taxon>Raphignathae</taxon>
        <taxon>Tetranychoidea</taxon>
        <taxon>Tetranychidae</taxon>
        <taxon>Tetranychus</taxon>
    </lineage>
</organism>
<dbReference type="Proteomes" id="UP000015104">
    <property type="component" value="Unassembled WGS sequence"/>
</dbReference>
<accession>T1K687</accession>
<reference evidence="1" key="2">
    <citation type="submission" date="2015-06" db="UniProtKB">
        <authorList>
            <consortium name="EnsemblMetazoa"/>
        </authorList>
    </citation>
    <scope>IDENTIFICATION</scope>
</reference>
<sequence length="144" mass="14870">MINIPAGAIVISGCSTVTNSVCSIRCTSTGVVQSQICQVNGLWSGTPFNCFGTGFGQGFGTNFGQGFGANFGQGFIGQANCASLAVPVNGLYSGNCSPGIVGGTCAFQCRPGFALGQQQLQPVYRKLRLVGIYLSDVGWVEVLK</sequence>
<evidence type="ECO:0000313" key="2">
    <source>
        <dbReference type="Proteomes" id="UP000015104"/>
    </source>
</evidence>
<dbReference type="EMBL" id="CAEY01001593">
    <property type="status" value="NOT_ANNOTATED_CDS"/>
    <property type="molecule type" value="Genomic_DNA"/>
</dbReference>
<dbReference type="EnsemblMetazoa" id="tetur05g09010.1">
    <property type="protein sequence ID" value="tetur05g09010.1"/>
    <property type="gene ID" value="tetur05g09010"/>
</dbReference>
<protein>
    <recommendedName>
        <fullName evidence="3">Sushi domain-containing protein</fullName>
    </recommendedName>
</protein>
<keyword evidence="2" id="KW-1185">Reference proteome</keyword>
<proteinExistence type="predicted"/>
<dbReference type="AlphaFoldDB" id="T1K687"/>
<reference evidence="2" key="1">
    <citation type="submission" date="2011-08" db="EMBL/GenBank/DDBJ databases">
        <authorList>
            <person name="Rombauts S."/>
        </authorList>
    </citation>
    <scope>NUCLEOTIDE SEQUENCE</scope>
    <source>
        <strain evidence="2">London</strain>
    </source>
</reference>